<dbReference type="EMBL" id="JASZZN010000034">
    <property type="protein sequence ID" value="MDM4019233.1"/>
    <property type="molecule type" value="Genomic_DNA"/>
</dbReference>
<proteinExistence type="predicted"/>
<protein>
    <recommendedName>
        <fullName evidence="4">Secreted protein</fullName>
    </recommendedName>
</protein>
<dbReference type="Proteomes" id="UP001239462">
    <property type="component" value="Unassembled WGS sequence"/>
</dbReference>
<comment type="caution">
    <text evidence="2">The sequence shown here is derived from an EMBL/GenBank/DDBJ whole genome shotgun (WGS) entry which is preliminary data.</text>
</comment>
<evidence type="ECO:0000256" key="1">
    <source>
        <dbReference type="SAM" id="MobiDB-lite"/>
    </source>
</evidence>
<evidence type="ECO:0000313" key="3">
    <source>
        <dbReference type="Proteomes" id="UP001239462"/>
    </source>
</evidence>
<feature type="compositionally biased region" description="Acidic residues" evidence="1">
    <location>
        <begin position="51"/>
        <end position="64"/>
    </location>
</feature>
<dbReference type="PROSITE" id="PS51257">
    <property type="entry name" value="PROKAR_LIPOPROTEIN"/>
    <property type="match status" value="1"/>
</dbReference>
<organism evidence="2 3">
    <name type="scientific">Roseiconus lacunae</name>
    <dbReference type="NCBI Taxonomy" id="2605694"/>
    <lineage>
        <taxon>Bacteria</taxon>
        <taxon>Pseudomonadati</taxon>
        <taxon>Planctomycetota</taxon>
        <taxon>Planctomycetia</taxon>
        <taxon>Pirellulales</taxon>
        <taxon>Pirellulaceae</taxon>
        <taxon>Roseiconus</taxon>
    </lineage>
</organism>
<name>A0ABT7PRV6_9BACT</name>
<evidence type="ECO:0000313" key="2">
    <source>
        <dbReference type="EMBL" id="MDM4019233.1"/>
    </source>
</evidence>
<evidence type="ECO:0008006" key="4">
    <source>
        <dbReference type="Google" id="ProtNLM"/>
    </source>
</evidence>
<dbReference type="RefSeq" id="WP_289167322.1">
    <property type="nucleotide sequence ID" value="NZ_JASZZN010000034.1"/>
</dbReference>
<accession>A0ABT7PRV6</accession>
<gene>
    <name evidence="2" type="ORF">QTN89_27505</name>
</gene>
<keyword evidence="3" id="KW-1185">Reference proteome</keyword>
<feature type="region of interest" description="Disordered" evidence="1">
    <location>
        <begin position="41"/>
        <end position="64"/>
    </location>
</feature>
<reference evidence="2 3" key="1">
    <citation type="submission" date="2023-06" db="EMBL/GenBank/DDBJ databases">
        <title>Roseiconus lacunae JC819 isolated from Gulf of Mannar region, Tamil Nadu.</title>
        <authorList>
            <person name="Pk S."/>
            <person name="Ch S."/>
            <person name="Ch V.R."/>
        </authorList>
    </citation>
    <scope>NUCLEOTIDE SEQUENCE [LARGE SCALE GENOMIC DNA]</scope>
    <source>
        <strain evidence="2 3">JC819</strain>
    </source>
</reference>
<sequence length="64" mass="6977">MKCLIPFVSRYAAVLLTSATITVVGCGTETTETVEENELASYLDEHPELAETVEDDTDPAENNE</sequence>